<evidence type="ECO:0000256" key="3">
    <source>
        <dbReference type="ARBA" id="ARBA00023315"/>
    </source>
</evidence>
<dbReference type="InterPro" id="IPR002123">
    <property type="entry name" value="Plipid/glycerol_acylTrfase"/>
</dbReference>
<dbReference type="RefSeq" id="WP_113888200.1">
    <property type="nucleotide sequence ID" value="NZ_QNRK01000005.1"/>
</dbReference>
<evidence type="ECO:0000256" key="4">
    <source>
        <dbReference type="SAM" id="Phobius"/>
    </source>
</evidence>
<dbReference type="GO" id="GO:0003841">
    <property type="term" value="F:1-acylglycerol-3-phosphate O-acyltransferase activity"/>
    <property type="evidence" value="ECO:0007669"/>
    <property type="project" value="TreeGrafter"/>
</dbReference>
<dbReference type="GO" id="GO:0006654">
    <property type="term" value="P:phosphatidic acid biosynthetic process"/>
    <property type="evidence" value="ECO:0007669"/>
    <property type="project" value="TreeGrafter"/>
</dbReference>
<protein>
    <submittedName>
        <fullName evidence="6">1-acyl-sn-glycerol-3-phosphate acyltransferase</fullName>
    </submittedName>
</protein>
<dbReference type="Proteomes" id="UP000253529">
    <property type="component" value="Unassembled WGS sequence"/>
</dbReference>
<proteinExistence type="predicted"/>
<feature type="domain" description="Phospholipid/glycerol acyltransferase" evidence="5">
    <location>
        <begin position="71"/>
        <end position="185"/>
    </location>
</feature>
<sequence>MLAVRSIAFNILFYLTLTVLMIVGAPVLLVGRRGVFALANLWRAASVWLLETICGLKVEYRGLENIPPGAVIIAAKHQSFLETFALLKYAPDFAIILKRQLTYIPFFGLYLIVSKQIAIDRARGRQALQQIEAAAKPVLAAGRQIFIYPEGTRRPPGAPPRYKMGVTALYGANDVPCLPVALNTGLFWRRRGFLRRPGVAVIEYLPPIPPGLGRDAFMARLESEIEAACDRLNAEAANRDPSLLALLEVGANCDRLAAPA</sequence>
<dbReference type="Pfam" id="PF01553">
    <property type="entry name" value="Acyltransferase"/>
    <property type="match status" value="1"/>
</dbReference>
<comment type="pathway">
    <text evidence="1">Lipid metabolism.</text>
</comment>
<keyword evidence="7" id="KW-1185">Reference proteome</keyword>
<dbReference type="CDD" id="cd07989">
    <property type="entry name" value="LPLAT_AGPAT-like"/>
    <property type="match status" value="1"/>
</dbReference>
<keyword evidence="4" id="KW-1133">Transmembrane helix</keyword>
<evidence type="ECO:0000259" key="5">
    <source>
        <dbReference type="SMART" id="SM00563"/>
    </source>
</evidence>
<evidence type="ECO:0000256" key="1">
    <source>
        <dbReference type="ARBA" id="ARBA00005189"/>
    </source>
</evidence>
<name>A0A366FQG9_9HYPH</name>
<dbReference type="PANTHER" id="PTHR10434:SF40">
    <property type="entry name" value="1-ACYL-SN-GLYCEROL-3-PHOSPHATE ACYLTRANSFERASE"/>
    <property type="match status" value="1"/>
</dbReference>
<reference evidence="6 7" key="1">
    <citation type="submission" date="2018-06" db="EMBL/GenBank/DDBJ databases">
        <title>Genomic Encyclopedia of Type Strains, Phase IV (KMG-IV): sequencing the most valuable type-strain genomes for metagenomic binning, comparative biology and taxonomic classification.</title>
        <authorList>
            <person name="Goeker M."/>
        </authorList>
    </citation>
    <scope>NUCLEOTIDE SEQUENCE [LARGE SCALE GENOMIC DNA]</scope>
    <source>
        <strain evidence="6 7">DSM 24875</strain>
    </source>
</reference>
<keyword evidence="3 6" id="KW-0012">Acyltransferase</keyword>
<dbReference type="PANTHER" id="PTHR10434">
    <property type="entry name" value="1-ACYL-SN-GLYCEROL-3-PHOSPHATE ACYLTRANSFERASE"/>
    <property type="match status" value="1"/>
</dbReference>
<evidence type="ECO:0000256" key="2">
    <source>
        <dbReference type="ARBA" id="ARBA00022679"/>
    </source>
</evidence>
<feature type="transmembrane region" description="Helical" evidence="4">
    <location>
        <begin position="6"/>
        <end position="30"/>
    </location>
</feature>
<accession>A0A366FQG9</accession>
<dbReference type="AlphaFoldDB" id="A0A366FQG9"/>
<dbReference type="SMART" id="SM00563">
    <property type="entry name" value="PlsC"/>
    <property type="match status" value="1"/>
</dbReference>
<keyword evidence="4" id="KW-0472">Membrane</keyword>
<dbReference type="SUPFAM" id="SSF69593">
    <property type="entry name" value="Glycerol-3-phosphate (1)-acyltransferase"/>
    <property type="match status" value="1"/>
</dbReference>
<keyword evidence="2 6" id="KW-0808">Transferase</keyword>
<organism evidence="6 7">
    <name type="scientific">Roseiarcus fermentans</name>
    <dbReference type="NCBI Taxonomy" id="1473586"/>
    <lineage>
        <taxon>Bacteria</taxon>
        <taxon>Pseudomonadati</taxon>
        <taxon>Pseudomonadota</taxon>
        <taxon>Alphaproteobacteria</taxon>
        <taxon>Hyphomicrobiales</taxon>
        <taxon>Roseiarcaceae</taxon>
        <taxon>Roseiarcus</taxon>
    </lineage>
</organism>
<evidence type="ECO:0000313" key="7">
    <source>
        <dbReference type="Proteomes" id="UP000253529"/>
    </source>
</evidence>
<evidence type="ECO:0000313" key="6">
    <source>
        <dbReference type="EMBL" id="RBP16386.1"/>
    </source>
</evidence>
<dbReference type="EMBL" id="QNRK01000005">
    <property type="protein sequence ID" value="RBP16386.1"/>
    <property type="molecule type" value="Genomic_DNA"/>
</dbReference>
<comment type="caution">
    <text evidence="6">The sequence shown here is derived from an EMBL/GenBank/DDBJ whole genome shotgun (WGS) entry which is preliminary data.</text>
</comment>
<gene>
    <name evidence="6" type="ORF">DFR50_10527</name>
</gene>
<dbReference type="OrthoDB" id="5290997at2"/>
<keyword evidence="4" id="KW-0812">Transmembrane</keyword>